<keyword evidence="3" id="KW-1185">Reference proteome</keyword>
<organism evidence="2 3">
    <name type="scientific">Legionella cardiaca</name>
    <dbReference type="NCBI Taxonomy" id="1071983"/>
    <lineage>
        <taxon>Bacteria</taxon>
        <taxon>Pseudomonadati</taxon>
        <taxon>Pseudomonadota</taxon>
        <taxon>Gammaproteobacteria</taxon>
        <taxon>Legionellales</taxon>
        <taxon>Legionellaceae</taxon>
        <taxon>Legionella</taxon>
    </lineage>
</organism>
<keyword evidence="1" id="KW-1133">Transmembrane helix</keyword>
<reference evidence="2 3" key="1">
    <citation type="submission" date="2023-02" db="EMBL/GenBank/DDBJ databases">
        <title>Genome Sequence of L. cardiaca H63T.</title>
        <authorList>
            <person name="Lopez A.E."/>
            <person name="Cianciotto N.P."/>
        </authorList>
    </citation>
    <scope>NUCLEOTIDE SEQUENCE [LARGE SCALE GENOMIC DNA]</scope>
    <source>
        <strain evidence="2 3">H63</strain>
    </source>
</reference>
<keyword evidence="1" id="KW-0812">Transmembrane</keyword>
<feature type="transmembrane region" description="Helical" evidence="1">
    <location>
        <begin position="420"/>
        <end position="440"/>
    </location>
</feature>
<evidence type="ECO:0008006" key="4">
    <source>
        <dbReference type="Google" id="ProtNLM"/>
    </source>
</evidence>
<dbReference type="RefSeq" id="WP_275087777.1">
    <property type="nucleotide sequence ID" value="NZ_CP119078.1"/>
</dbReference>
<evidence type="ECO:0000256" key="1">
    <source>
        <dbReference type="SAM" id="Phobius"/>
    </source>
</evidence>
<gene>
    <name evidence="2" type="ORF">PXX05_08390</name>
</gene>
<dbReference type="Proteomes" id="UP001222087">
    <property type="component" value="Chromosome"/>
</dbReference>
<sequence length="559" mass="61416">MPKYTFVNIDLDDVNVPGTPSDVNFLARCIKAGYFSHRGGEWAKEKDVFLAIKNWEMRRNSPRVVIKYEPASYDEIRIVGFKAAWNNMSYDYPQPFTVPINKGVMVPVKSAIAIAPVSVNDSQSTHTHSVHKTVADSIEKLKARYSRINVDKNIKAVMGFAKEITVQNFPNSTDIERKAAKRFIARMEYIFHVEEKSTNTSLKRILALVWEGMNDNTGASQVNQHDAKECFLRRLYEIQRGDNLDESGRDNGEMDQPICIGGTINKLVDTLNGGFHDDVFIAYITKETAGNKLKALVREHATAYARASSNKNELLNDIAKLKTPGSNDWGIPDSILDKIKEKVKQEFHNEFESTLSSVILNSILEQYEYVSLTESDFKKISQEQTVEVVAQTSSSNVAQETKIESEKLQANMTTPRGNKAWLPVAFGALLVGVGVVLALIPIPIVTQALGGSLIALGAGIAAGLVGGAFFTYGVVKSVAKPQSPDHNQQEATSNDNINHGPQTIIQGLSVTQKILDKASASNKPMLLAESAQESSIVSKNKAITSEEHSLVDSATASLI</sequence>
<evidence type="ECO:0000313" key="2">
    <source>
        <dbReference type="EMBL" id="WED41953.1"/>
    </source>
</evidence>
<proteinExistence type="predicted"/>
<keyword evidence="1" id="KW-0472">Membrane</keyword>
<name>A0ABY8AN51_9GAMM</name>
<feature type="transmembrane region" description="Helical" evidence="1">
    <location>
        <begin position="452"/>
        <end position="475"/>
    </location>
</feature>
<dbReference type="EMBL" id="CP119078">
    <property type="protein sequence ID" value="WED41953.1"/>
    <property type="molecule type" value="Genomic_DNA"/>
</dbReference>
<accession>A0ABY8AN51</accession>
<protein>
    <recommendedName>
        <fullName evidence="4">Dot/Icm T4SS effector</fullName>
    </recommendedName>
</protein>
<evidence type="ECO:0000313" key="3">
    <source>
        <dbReference type="Proteomes" id="UP001222087"/>
    </source>
</evidence>